<keyword evidence="2" id="KW-1185">Reference proteome</keyword>
<comment type="caution">
    <text evidence="1">The sequence shown here is derived from an EMBL/GenBank/DDBJ whole genome shotgun (WGS) entry which is preliminary data.</text>
</comment>
<dbReference type="EMBL" id="JAYMGO010000002">
    <property type="protein sequence ID" value="KAL1279925.1"/>
    <property type="molecule type" value="Genomic_DNA"/>
</dbReference>
<evidence type="ECO:0000313" key="2">
    <source>
        <dbReference type="Proteomes" id="UP001558613"/>
    </source>
</evidence>
<accession>A0ABR3NTQ1</accession>
<evidence type="ECO:0000313" key="1">
    <source>
        <dbReference type="EMBL" id="KAL1279925.1"/>
    </source>
</evidence>
<name>A0ABR3NTQ1_9TELE</name>
<dbReference type="Proteomes" id="UP001558613">
    <property type="component" value="Unassembled WGS sequence"/>
</dbReference>
<proteinExistence type="predicted"/>
<sequence length="104" mass="11470">MTGYHMAAAVSSSNRWTSLQQFINFLPLSFTSSLAPNHESRGVRPGQRDKKLSGSALAHFCRGNKTTLRGSCALERVTGNKSEHICVNTSNGIRTRIFALLQYI</sequence>
<reference evidence="1 2" key="1">
    <citation type="submission" date="2023-09" db="EMBL/GenBank/DDBJ databases">
        <authorList>
            <person name="Wang M."/>
        </authorList>
    </citation>
    <scope>NUCLEOTIDE SEQUENCE [LARGE SCALE GENOMIC DNA]</scope>
    <source>
        <strain evidence="1">GT-2023</strain>
        <tissue evidence="1">Liver</tissue>
    </source>
</reference>
<gene>
    <name evidence="1" type="ORF">QQF64_014525</name>
</gene>
<organism evidence="1 2">
    <name type="scientific">Cirrhinus molitorella</name>
    <name type="common">mud carp</name>
    <dbReference type="NCBI Taxonomy" id="172907"/>
    <lineage>
        <taxon>Eukaryota</taxon>
        <taxon>Metazoa</taxon>
        <taxon>Chordata</taxon>
        <taxon>Craniata</taxon>
        <taxon>Vertebrata</taxon>
        <taxon>Euteleostomi</taxon>
        <taxon>Actinopterygii</taxon>
        <taxon>Neopterygii</taxon>
        <taxon>Teleostei</taxon>
        <taxon>Ostariophysi</taxon>
        <taxon>Cypriniformes</taxon>
        <taxon>Cyprinidae</taxon>
        <taxon>Labeoninae</taxon>
        <taxon>Labeonini</taxon>
        <taxon>Cirrhinus</taxon>
    </lineage>
</organism>
<protein>
    <submittedName>
        <fullName evidence="1">Uncharacterized protein</fullName>
    </submittedName>
</protein>